<proteinExistence type="predicted"/>
<dbReference type="SUPFAM" id="SSF159501">
    <property type="entry name" value="EreA/ChaN-like"/>
    <property type="match status" value="1"/>
</dbReference>
<protein>
    <submittedName>
        <fullName evidence="1">Erythromycin esterase</fullName>
    </submittedName>
</protein>
<keyword evidence="2" id="KW-1185">Reference proteome</keyword>
<accession>A0ABN6QTS8</accession>
<dbReference type="PANTHER" id="PTHR31299:SF0">
    <property type="entry name" value="ESTERASE, PUTATIVE (AFU_ORTHOLOGUE AFUA_1G05850)-RELATED"/>
    <property type="match status" value="1"/>
</dbReference>
<dbReference type="Pfam" id="PF05139">
    <property type="entry name" value="Erythro_esteras"/>
    <property type="match status" value="1"/>
</dbReference>
<dbReference type="InterPro" id="IPR007815">
    <property type="entry name" value="Emycin_Estase"/>
</dbReference>
<evidence type="ECO:0000313" key="2">
    <source>
        <dbReference type="Proteomes" id="UP001059597"/>
    </source>
</evidence>
<reference evidence="1" key="1">
    <citation type="submission" date="2022-06" db="EMBL/GenBank/DDBJ databases">
        <title>Complete genome sequence of Streptomyces nigrescens HEK616.</title>
        <authorList>
            <person name="Asamizu S."/>
            <person name="Onaka H."/>
        </authorList>
    </citation>
    <scope>NUCLEOTIDE SEQUENCE</scope>
    <source>
        <strain evidence="1">HEK616</strain>
    </source>
</reference>
<dbReference type="Gene3D" id="1.20.1440.30">
    <property type="entry name" value="Biosynthetic Protein domain"/>
    <property type="match status" value="1"/>
</dbReference>
<dbReference type="EMBL" id="AP026073">
    <property type="protein sequence ID" value="BDM69553.1"/>
    <property type="molecule type" value="Genomic_DNA"/>
</dbReference>
<evidence type="ECO:0000313" key="1">
    <source>
        <dbReference type="EMBL" id="BDM69553.1"/>
    </source>
</evidence>
<dbReference type="InterPro" id="IPR052036">
    <property type="entry name" value="Hydrolase/PRTase-associated"/>
</dbReference>
<sequence length="444" mass="47203">MQRWAIVRVAHMNPAQSLTLPEWTVRNAVRLATEPNAPLGDLEPLRRLVGDARVVALGENSHQIREFGLLRDRMVRFLVAECGFTVYAAEFGAASGRAVDAWIRGGEGDLDALLTPRADGYPGQSAEGRDTLRWLRAHNAGAPHPVRFAGLDVPAAGGSLAPALEPVARYLAEVDPGAVRYARTALDLAEPLAGGSGLVPAHARLSLAPTVQDRLSGTLGRLLNRVTVMREIYVEQSGRQAYEEALTDVWAAWRTDQMQRAMSELLGGTPDAADLAARDRYLADSLLGLLDRSAPGTRIVIAAHNAHIQRTANPPGSPLARTPMGHALAQTLGTDYVSMALTNGGGRTVANVPDPAHPAGMRQSATNAPRATPDSVEALFAGVPEAPALVDTRALRAHARQHGLPEPARIRMDDGFLPVPALDAYDAVISVPCTTLTADLADLA</sequence>
<name>A0ABN6QTS8_STRNI</name>
<dbReference type="CDD" id="cd14728">
    <property type="entry name" value="Ere-like"/>
    <property type="match status" value="1"/>
</dbReference>
<dbReference type="Gene3D" id="3.30.1870.10">
    <property type="entry name" value="EreA-like, domain 2"/>
    <property type="match status" value="1"/>
</dbReference>
<dbReference type="Proteomes" id="UP001059597">
    <property type="component" value="Chromosome"/>
</dbReference>
<dbReference type="Gene3D" id="3.40.1660.10">
    <property type="entry name" value="EreA-like (biosynthetic domain)"/>
    <property type="match status" value="1"/>
</dbReference>
<dbReference type="PANTHER" id="PTHR31299">
    <property type="entry name" value="ESTERASE, PUTATIVE (AFU_ORTHOLOGUE AFUA_1G05850)-RELATED"/>
    <property type="match status" value="1"/>
</dbReference>
<gene>
    <name evidence="1" type="ORF">HEK616_30400</name>
</gene>
<organism evidence="1 2">
    <name type="scientific">Streptomyces nigrescens</name>
    <dbReference type="NCBI Taxonomy" id="1920"/>
    <lineage>
        <taxon>Bacteria</taxon>
        <taxon>Bacillati</taxon>
        <taxon>Actinomycetota</taxon>
        <taxon>Actinomycetes</taxon>
        <taxon>Kitasatosporales</taxon>
        <taxon>Streptomycetaceae</taxon>
        <taxon>Streptomyces</taxon>
    </lineage>
</organism>